<evidence type="ECO:0000256" key="1">
    <source>
        <dbReference type="ARBA" id="ARBA00022737"/>
    </source>
</evidence>
<feature type="region of interest" description="Disordered" evidence="4">
    <location>
        <begin position="1"/>
        <end position="28"/>
    </location>
</feature>
<dbReference type="InterPro" id="IPR051685">
    <property type="entry name" value="Ycf3/AcsC/BcsC/TPR_MFPF"/>
</dbReference>
<evidence type="ECO:0000256" key="4">
    <source>
        <dbReference type="SAM" id="MobiDB-lite"/>
    </source>
</evidence>
<organism evidence="5 6">
    <name type="scientific">Duganella vulcania</name>
    <dbReference type="NCBI Taxonomy" id="2692166"/>
    <lineage>
        <taxon>Bacteria</taxon>
        <taxon>Pseudomonadati</taxon>
        <taxon>Pseudomonadota</taxon>
        <taxon>Betaproteobacteria</taxon>
        <taxon>Burkholderiales</taxon>
        <taxon>Oxalobacteraceae</taxon>
        <taxon>Telluria group</taxon>
        <taxon>Duganella</taxon>
    </lineage>
</organism>
<evidence type="ECO:0000313" key="6">
    <source>
        <dbReference type="Proteomes" id="UP000447355"/>
    </source>
</evidence>
<dbReference type="Gene3D" id="1.25.40.10">
    <property type="entry name" value="Tetratricopeptide repeat domain"/>
    <property type="match status" value="2"/>
</dbReference>
<feature type="repeat" description="TPR" evidence="3">
    <location>
        <begin position="138"/>
        <end position="171"/>
    </location>
</feature>
<dbReference type="InterPro" id="IPR011990">
    <property type="entry name" value="TPR-like_helical_dom_sf"/>
</dbReference>
<evidence type="ECO:0000256" key="3">
    <source>
        <dbReference type="PROSITE-ProRule" id="PRU00339"/>
    </source>
</evidence>
<protein>
    <submittedName>
        <fullName evidence="5">Tetratricopeptide repeat protein</fullName>
    </submittedName>
</protein>
<dbReference type="PANTHER" id="PTHR44943:SF5">
    <property type="entry name" value="BLL7697 PROTEIN"/>
    <property type="match status" value="1"/>
</dbReference>
<keyword evidence="2 3" id="KW-0802">TPR repeat</keyword>
<dbReference type="InterPro" id="IPR019734">
    <property type="entry name" value="TPR_rpt"/>
</dbReference>
<feature type="repeat" description="TPR" evidence="3">
    <location>
        <begin position="38"/>
        <end position="71"/>
    </location>
</feature>
<gene>
    <name evidence="5" type="ORF">GTP90_11640</name>
</gene>
<dbReference type="PANTHER" id="PTHR44943">
    <property type="entry name" value="CELLULOSE SYNTHASE OPERON PROTEIN C"/>
    <property type="match status" value="1"/>
</dbReference>
<feature type="non-terminal residue" evidence="5">
    <location>
        <position position="1"/>
    </location>
</feature>
<feature type="compositionally biased region" description="Low complexity" evidence="4">
    <location>
        <begin position="15"/>
        <end position="27"/>
    </location>
</feature>
<proteinExistence type="predicted"/>
<dbReference type="RefSeq" id="WP_161083688.1">
    <property type="nucleotide sequence ID" value="NZ_WWCX01000015.1"/>
</dbReference>
<dbReference type="Pfam" id="PF13432">
    <property type="entry name" value="TPR_16"/>
    <property type="match status" value="1"/>
</dbReference>
<dbReference type="EMBL" id="WWCX01000015">
    <property type="protein sequence ID" value="MYM94511.1"/>
    <property type="molecule type" value="Genomic_DNA"/>
</dbReference>
<accession>A0A845GKJ8</accession>
<reference evidence="5" key="1">
    <citation type="submission" date="2019-12" db="EMBL/GenBank/DDBJ databases">
        <title>Novel species isolated from a subtropical stream in China.</title>
        <authorList>
            <person name="Lu H."/>
        </authorList>
    </citation>
    <scope>NUCLEOTIDE SEQUENCE [LARGE SCALE GENOMIC DNA]</scope>
    <source>
        <strain evidence="5">FT81W</strain>
    </source>
</reference>
<evidence type="ECO:0000313" key="5">
    <source>
        <dbReference type="EMBL" id="MYM94511.1"/>
    </source>
</evidence>
<evidence type="ECO:0000256" key="2">
    <source>
        <dbReference type="ARBA" id="ARBA00022803"/>
    </source>
</evidence>
<dbReference type="PROSITE" id="PS50005">
    <property type="entry name" value="TPR"/>
    <property type="match status" value="2"/>
</dbReference>
<dbReference type="AlphaFoldDB" id="A0A845GKJ8"/>
<dbReference type="SUPFAM" id="SSF48452">
    <property type="entry name" value="TPR-like"/>
    <property type="match status" value="1"/>
</dbReference>
<keyword evidence="1" id="KW-0677">Repeat</keyword>
<sequence>RKAAVAARAERKASRQAGAGTAAGEGTITHDISPRQMAENAYRRALVALQEGRVSAALADLDRALEIDPRNEAARQTNISLLLENKRNDEAIRQLRLALGIDPRQPGLAMVLARLQLERGGPALETLMTTLPYAGNSAEYQAFLAGVLQRQQRHAEAAQYYRAALTLAPQNGVWWMGLGISLQADMHLPEAREAYRRARVSSGLSPELQAFIDRKIESLPH</sequence>
<name>A0A845GKJ8_9BURK</name>
<dbReference type="Proteomes" id="UP000447355">
    <property type="component" value="Unassembled WGS sequence"/>
</dbReference>
<comment type="caution">
    <text evidence="5">The sequence shown here is derived from an EMBL/GenBank/DDBJ whole genome shotgun (WGS) entry which is preliminary data.</text>
</comment>
<dbReference type="Pfam" id="PF14559">
    <property type="entry name" value="TPR_19"/>
    <property type="match status" value="1"/>
</dbReference>
<dbReference type="SMART" id="SM00028">
    <property type="entry name" value="TPR"/>
    <property type="match status" value="3"/>
</dbReference>